<feature type="domain" description="M23ase beta-sheet core" evidence="3">
    <location>
        <begin position="142"/>
        <end position="240"/>
    </location>
</feature>
<reference evidence="4" key="1">
    <citation type="submission" date="2016-08" db="EMBL/GenBank/DDBJ databases">
        <title>Complete Genome Seqeunce of Paenibacillus sp. BIHB 4019 from tea rhizoplane.</title>
        <authorList>
            <person name="Thakur R."/>
            <person name="Swarnkar M.K."/>
            <person name="Gulati A."/>
        </authorList>
    </citation>
    <scope>NUCLEOTIDE SEQUENCE [LARGE SCALE GENOMIC DNA]</scope>
    <source>
        <strain evidence="4">BIHB4019</strain>
    </source>
</reference>
<proteinExistence type="predicted"/>
<dbReference type="Pfam" id="PF01551">
    <property type="entry name" value="Peptidase_M23"/>
    <property type="match status" value="1"/>
</dbReference>
<dbReference type="SUPFAM" id="SSF51261">
    <property type="entry name" value="Duplicated hybrid motif"/>
    <property type="match status" value="1"/>
</dbReference>
<name>A0A1B2DGV5_9BACL</name>
<dbReference type="RefSeq" id="WP_099518212.1">
    <property type="nucleotide sequence ID" value="NZ_CP016808.1"/>
</dbReference>
<dbReference type="GO" id="GO:0004222">
    <property type="term" value="F:metalloendopeptidase activity"/>
    <property type="evidence" value="ECO:0007669"/>
    <property type="project" value="TreeGrafter"/>
</dbReference>
<keyword evidence="2" id="KW-0812">Transmembrane</keyword>
<feature type="region of interest" description="Disordered" evidence="1">
    <location>
        <begin position="1"/>
        <end position="25"/>
    </location>
</feature>
<dbReference type="EMBL" id="CP016808">
    <property type="protein sequence ID" value="ANY66936.1"/>
    <property type="molecule type" value="Genomic_DNA"/>
</dbReference>
<dbReference type="InterPro" id="IPR050570">
    <property type="entry name" value="Cell_wall_metabolism_enzyme"/>
</dbReference>
<feature type="transmembrane region" description="Helical" evidence="2">
    <location>
        <begin position="39"/>
        <end position="59"/>
    </location>
</feature>
<evidence type="ECO:0000256" key="1">
    <source>
        <dbReference type="SAM" id="MobiDB-lite"/>
    </source>
</evidence>
<dbReference type="PANTHER" id="PTHR21666:SF291">
    <property type="entry name" value="STAGE II SPORULATION PROTEIN Q"/>
    <property type="match status" value="1"/>
</dbReference>
<evidence type="ECO:0000256" key="2">
    <source>
        <dbReference type="SAM" id="Phobius"/>
    </source>
</evidence>
<dbReference type="PANTHER" id="PTHR21666">
    <property type="entry name" value="PEPTIDASE-RELATED"/>
    <property type="match status" value="1"/>
</dbReference>
<sequence length="247" mass="26293">MNNQNKPKQGSEETPKNGLGASSAAGSGNGFKRLLARKWVSPAIFMAAAAIIVTLMWVYQGADDSKQTTASEHPGQSEATVGEGTATQPEGAVDEVIREGEQLQWPVVNKDALQIETPFYDANASSDERQAAMVQMGNTFSPHMGIDLVDPNDQPFDVVAAMSGKVSLVLNHPTNGSIIEINHGDGLVTTYQSLSDVNVAVGDEVKQGTIIAKAARNEQEKDLGVHLHFEVRENGKAVNPSTVVGEQ</sequence>
<accession>A0A1B2DGV5</accession>
<evidence type="ECO:0000259" key="3">
    <source>
        <dbReference type="Pfam" id="PF01551"/>
    </source>
</evidence>
<keyword evidence="2" id="KW-1133">Transmembrane helix</keyword>
<protein>
    <submittedName>
        <fullName evidence="4">Peptidase M23</fullName>
    </submittedName>
</protein>
<organism evidence="4">
    <name type="scientific">Paenibacillus sp. BIHB 4019</name>
    <dbReference type="NCBI Taxonomy" id="1870819"/>
    <lineage>
        <taxon>Bacteria</taxon>
        <taxon>Bacillati</taxon>
        <taxon>Bacillota</taxon>
        <taxon>Bacilli</taxon>
        <taxon>Bacillales</taxon>
        <taxon>Paenibacillaceae</taxon>
        <taxon>Paenibacillus</taxon>
    </lineage>
</organism>
<dbReference type="AlphaFoldDB" id="A0A1B2DGV5"/>
<dbReference type="CDD" id="cd12797">
    <property type="entry name" value="M23_peptidase"/>
    <property type="match status" value="1"/>
</dbReference>
<dbReference type="Gene3D" id="2.70.70.10">
    <property type="entry name" value="Glucose Permease (Domain IIA)"/>
    <property type="match status" value="1"/>
</dbReference>
<evidence type="ECO:0000313" key="4">
    <source>
        <dbReference type="EMBL" id="ANY66936.1"/>
    </source>
</evidence>
<feature type="region of interest" description="Disordered" evidence="1">
    <location>
        <begin position="66"/>
        <end position="87"/>
    </location>
</feature>
<dbReference type="InterPro" id="IPR016047">
    <property type="entry name" value="M23ase_b-sheet_dom"/>
</dbReference>
<dbReference type="InterPro" id="IPR011055">
    <property type="entry name" value="Dup_hybrid_motif"/>
</dbReference>
<keyword evidence="2" id="KW-0472">Membrane</keyword>
<gene>
    <name evidence="4" type="ORF">BBD42_10985</name>
</gene>